<accession>A0A1D2QPB1</accession>
<dbReference type="EMBL" id="MDLC01000029">
    <property type="protein sequence ID" value="ODS23419.1"/>
    <property type="molecule type" value="Genomic_DNA"/>
</dbReference>
<gene>
    <name evidence="2" type="ORF">AB835_09045</name>
</gene>
<feature type="domain" description="D-alanyl-D-alanine carboxypeptidase-like core" evidence="1">
    <location>
        <begin position="230"/>
        <end position="333"/>
    </location>
</feature>
<sequence length="335" mass="37523">MAAAGLMPRSSWQLGGADLYAEGPSFTDNLFFSDPVSDHENRIIEVPVKQSTSAAADSVAEKTAELVDEKTQGVVLPPTLESDTDKAKVNVVTTSGPQPKKRNKNIDFERDYDDDFFVLVNEKEVLHSVALRLKKLQSTIGYGNFNIVSFDDAIKYAKRYSNIGAFSTAEIYFIEKIFATNAADYGFYGEKVVNSLTSRITSKEAFKVPYTGHYLLKEESLAFYKKIRKNVGDQIILTSGIRSNVKQLYLFLGKVIRVNGNLSRASRSLAPPGYSYHGIGDFDVGRMGWGGKNFTDAFAKTDEFKRMRDLGYVDIRYEHGNKLGVRFEPWHIKVV</sequence>
<proteinExistence type="predicted"/>
<reference evidence="2 3" key="1">
    <citation type="journal article" date="2016" name="Appl. Environ. Microbiol.">
        <title>Lack of Overt Genome Reduction in the Bryostatin-Producing Bryozoan Symbiont "Candidatus Endobugula sertula".</title>
        <authorList>
            <person name="Miller I.J."/>
            <person name="Vanee N."/>
            <person name="Fong S.S."/>
            <person name="Lim-Fong G.E."/>
            <person name="Kwan J.C."/>
        </authorList>
    </citation>
    <scope>NUCLEOTIDE SEQUENCE [LARGE SCALE GENOMIC DNA]</scope>
    <source>
        <strain evidence="2">AB1-4</strain>
    </source>
</reference>
<dbReference type="SUPFAM" id="SSF55166">
    <property type="entry name" value="Hedgehog/DD-peptidase"/>
    <property type="match status" value="1"/>
</dbReference>
<dbReference type="Gene3D" id="3.30.1380.10">
    <property type="match status" value="1"/>
</dbReference>
<evidence type="ECO:0000313" key="2">
    <source>
        <dbReference type="EMBL" id="ODS23419.1"/>
    </source>
</evidence>
<dbReference type="Proteomes" id="UP000242502">
    <property type="component" value="Unassembled WGS sequence"/>
</dbReference>
<dbReference type="STRING" id="62101.AB835_09045"/>
<dbReference type="InterPro" id="IPR052179">
    <property type="entry name" value="DD-CPase-like"/>
</dbReference>
<dbReference type="InterPro" id="IPR009045">
    <property type="entry name" value="Zn_M74/Hedgehog-like"/>
</dbReference>
<organism evidence="2 3">
    <name type="scientific">Candidatus Endobugula sertula</name>
    <name type="common">Bugula neritina bacterial symbiont</name>
    <dbReference type="NCBI Taxonomy" id="62101"/>
    <lineage>
        <taxon>Bacteria</taxon>
        <taxon>Pseudomonadati</taxon>
        <taxon>Pseudomonadota</taxon>
        <taxon>Gammaproteobacteria</taxon>
        <taxon>Cellvibrionales</taxon>
        <taxon>Cellvibrionaceae</taxon>
        <taxon>Candidatus Endobugula</taxon>
    </lineage>
</organism>
<dbReference type="CDD" id="cd14814">
    <property type="entry name" value="Peptidase_M15"/>
    <property type="match status" value="1"/>
</dbReference>
<dbReference type="AlphaFoldDB" id="A0A1D2QPB1"/>
<protein>
    <recommendedName>
        <fullName evidence="1">D-alanyl-D-alanine carboxypeptidase-like core domain-containing protein</fullName>
    </recommendedName>
</protein>
<dbReference type="PANTHER" id="PTHR34385">
    <property type="entry name" value="D-ALANYL-D-ALANINE CARBOXYPEPTIDASE"/>
    <property type="match status" value="1"/>
</dbReference>
<dbReference type="PANTHER" id="PTHR34385:SF1">
    <property type="entry name" value="PEPTIDOGLYCAN L-ALANYL-D-GLUTAMATE ENDOPEPTIDASE CWLK"/>
    <property type="match status" value="1"/>
</dbReference>
<evidence type="ECO:0000313" key="3">
    <source>
        <dbReference type="Proteomes" id="UP000242502"/>
    </source>
</evidence>
<dbReference type="Pfam" id="PF02557">
    <property type="entry name" value="VanY"/>
    <property type="match status" value="1"/>
</dbReference>
<name>A0A1D2QPB1_9GAMM</name>
<dbReference type="GO" id="GO:0008233">
    <property type="term" value="F:peptidase activity"/>
    <property type="evidence" value="ECO:0007669"/>
    <property type="project" value="InterPro"/>
</dbReference>
<dbReference type="InterPro" id="IPR003709">
    <property type="entry name" value="VanY-like_core_dom"/>
</dbReference>
<dbReference type="GO" id="GO:0006508">
    <property type="term" value="P:proteolysis"/>
    <property type="evidence" value="ECO:0007669"/>
    <property type="project" value="InterPro"/>
</dbReference>
<evidence type="ECO:0000259" key="1">
    <source>
        <dbReference type="Pfam" id="PF02557"/>
    </source>
</evidence>
<comment type="caution">
    <text evidence="2">The sequence shown here is derived from an EMBL/GenBank/DDBJ whole genome shotgun (WGS) entry which is preliminary data.</text>
</comment>